<comment type="caution">
    <text evidence="1">The sequence shown here is derived from an EMBL/GenBank/DDBJ whole genome shotgun (WGS) entry which is preliminary data.</text>
</comment>
<evidence type="ECO:0000313" key="1">
    <source>
        <dbReference type="EMBL" id="KAH7663341.1"/>
    </source>
</evidence>
<proteinExistence type="predicted"/>
<dbReference type="EC" id="3.2.1.1" evidence="1"/>
<keyword evidence="1" id="KW-0378">Hydrolase</keyword>
<dbReference type="EMBL" id="CM037024">
    <property type="protein sequence ID" value="KAH7663341.1"/>
    <property type="molecule type" value="Genomic_DNA"/>
</dbReference>
<keyword evidence="2" id="KW-1185">Reference proteome</keyword>
<reference evidence="2" key="1">
    <citation type="journal article" date="2022" name="Nat. Commun.">
        <title>Chromosome evolution and the genetic basis of agronomically important traits in greater yam.</title>
        <authorList>
            <person name="Bredeson J.V."/>
            <person name="Lyons J.B."/>
            <person name="Oniyinde I.O."/>
            <person name="Okereke N.R."/>
            <person name="Kolade O."/>
            <person name="Nnabue I."/>
            <person name="Nwadili C.O."/>
            <person name="Hribova E."/>
            <person name="Parker M."/>
            <person name="Nwogha J."/>
            <person name="Shu S."/>
            <person name="Carlson J."/>
            <person name="Kariba R."/>
            <person name="Muthemba S."/>
            <person name="Knop K."/>
            <person name="Barton G.J."/>
            <person name="Sherwood A.V."/>
            <person name="Lopez-Montes A."/>
            <person name="Asiedu R."/>
            <person name="Jamnadass R."/>
            <person name="Muchugi A."/>
            <person name="Goodstein D."/>
            <person name="Egesi C.N."/>
            <person name="Featherston J."/>
            <person name="Asfaw A."/>
            <person name="Simpson G.G."/>
            <person name="Dolezel J."/>
            <person name="Hendre P.S."/>
            <person name="Van Deynze A."/>
            <person name="Kumar P.L."/>
            <person name="Obidiegwu J.E."/>
            <person name="Bhattacharjee R."/>
            <person name="Rokhsar D.S."/>
        </authorList>
    </citation>
    <scope>NUCLEOTIDE SEQUENCE [LARGE SCALE GENOMIC DNA]</scope>
    <source>
        <strain evidence="2">cv. TDa95/00328</strain>
    </source>
</reference>
<name>A0ACB7URR8_DIOAL</name>
<keyword evidence="1" id="KW-0326">Glycosidase</keyword>
<dbReference type="Proteomes" id="UP000827976">
    <property type="component" value="Chromosome 14"/>
</dbReference>
<gene>
    <name evidence="1" type="ORF">IHE45_14G047300</name>
</gene>
<organism evidence="1 2">
    <name type="scientific">Dioscorea alata</name>
    <name type="common">Purple yam</name>
    <dbReference type="NCBI Taxonomy" id="55571"/>
    <lineage>
        <taxon>Eukaryota</taxon>
        <taxon>Viridiplantae</taxon>
        <taxon>Streptophyta</taxon>
        <taxon>Embryophyta</taxon>
        <taxon>Tracheophyta</taxon>
        <taxon>Spermatophyta</taxon>
        <taxon>Magnoliopsida</taxon>
        <taxon>Liliopsida</taxon>
        <taxon>Dioscoreales</taxon>
        <taxon>Dioscoreaceae</taxon>
        <taxon>Dioscorea</taxon>
    </lineage>
</organism>
<sequence length="420" mass="47754">MQAAQAMPSVPPKEEISHETEPFTGNVIQNGREILLQAFNWESHKDHWWKILEDKVPDIAKSGFTSVWLPPPSHCALKPEGYLPQNLYSLDSAYGSEHQLKSLLKKLRSYKVRAMADIVINHRVGTCQGHGGMYNRFDGIPLPWDELAVTSCSGGLGNKSTGENFEGFPNIDHTQNHVRRDIIGWLTWLRNTIGFQDFRFDFAKGYDAKYVKEYVEESKPLFSIGEYWVDCSYSPGLDYNQDNHRQRIINWIDGTGGLCAAFDFTTKGVLQEAITGQFCRLRDSDGKPPGVMGWWPSRAVTFIENHDTGSTQGLWPFPSSHVMQGYVYILTHPGLPMVFYDHFYGPDQSMHDQILKLMEIRKRLDIHSESSIKILEAKSNLYAAIIGEKLCMKIGDGAWCPDGEEWILETDGHSYAIWIK</sequence>
<protein>
    <submittedName>
        <fullName evidence="1">Alpha amylase protein</fullName>
        <ecNumber evidence="1">3.2.1.1</ecNumber>
    </submittedName>
</protein>
<evidence type="ECO:0000313" key="2">
    <source>
        <dbReference type="Proteomes" id="UP000827976"/>
    </source>
</evidence>
<accession>A0ACB7URR8</accession>